<dbReference type="PANTHER" id="PTHR38454:SF1">
    <property type="entry name" value="INTEGRAL MEMBRANE PROTEIN"/>
    <property type="match status" value="1"/>
</dbReference>
<keyword evidence="3" id="KW-1185">Reference proteome</keyword>
<protein>
    <submittedName>
        <fullName evidence="2">Membrane protein YfhO</fullName>
    </submittedName>
</protein>
<proteinExistence type="predicted"/>
<dbReference type="Pfam" id="PF09586">
    <property type="entry name" value="YfhO"/>
    <property type="match status" value="1"/>
</dbReference>
<reference evidence="2 3" key="1">
    <citation type="submission" date="2016-10" db="EMBL/GenBank/DDBJ databases">
        <authorList>
            <person name="de Groot N.N."/>
        </authorList>
    </citation>
    <scope>NUCLEOTIDE SEQUENCE [LARGE SCALE GENOMIC DNA]</scope>
    <source>
        <strain evidence="2 3">CGMCC 1.7005</strain>
    </source>
</reference>
<feature type="transmembrane region" description="Helical" evidence="1">
    <location>
        <begin position="225"/>
        <end position="244"/>
    </location>
</feature>
<evidence type="ECO:0000313" key="3">
    <source>
        <dbReference type="Proteomes" id="UP000236454"/>
    </source>
</evidence>
<feature type="transmembrane region" description="Helical" evidence="1">
    <location>
        <begin position="446"/>
        <end position="464"/>
    </location>
</feature>
<feature type="transmembrane region" description="Helical" evidence="1">
    <location>
        <begin position="567"/>
        <end position="589"/>
    </location>
</feature>
<keyword evidence="1" id="KW-0472">Membrane</keyword>
<feature type="transmembrane region" description="Helical" evidence="1">
    <location>
        <begin position="96"/>
        <end position="119"/>
    </location>
</feature>
<gene>
    <name evidence="2" type="ORF">SAMN05216474_0932</name>
</gene>
<feature type="transmembrane region" description="Helical" evidence="1">
    <location>
        <begin position="410"/>
        <end position="434"/>
    </location>
</feature>
<feature type="transmembrane region" description="Helical" evidence="1">
    <location>
        <begin position="153"/>
        <end position="169"/>
    </location>
</feature>
<sequence length="992" mass="111852">MKFNITEFFKRNWVHFFALGLFFVITLAYFSPQFGGNGLKQHDIEQFIGMSHETVEYRAENGEEPLWTNSMFGGMPTYQISTAYEGNMLTQVKRILGLWLGSPAGIFLTYLTGFYIMLLCFRTNKWVAILGALAFAFSSYYIIILQAGHNSKAMAIALAPPVIGAFYMAFRNNLKWGILLSALFMGMEISANHLQITYYLGIVLIFMGIVELVRAFGKQSNFKRFGFATLGVLVAYGFALGINYGNISFTNDYAKYTIRGANDIKINPDGTTAANNQSKGLDKDYITQWSYGIGESMTLISPYINGGGTAVIGNSPFKDKLKSKEYRNDAPELSKQMMYWGDQPIVTGPVYLGIIVVFLALLALVFVKDRIKWALLAATILCLMLSWGKNYMGLTEFFIDNIPGYNKFRAVTIILAIVEICVPLLGVLFLQKLIQEREAIKAQMKTFYIVSGASALLLLIFAFAGTGDDYLSERESEFLYGMEANVRSQIESIPVAQAKEQYGVDLNNPQQKQAFIQNVVENQSKSFDAVVDFRADIAKMSYLRSFGFLLVAAFIIFAFLKWEIKTELLIGALAIVILADLVPVDRIYLNSEKERGEMKFWMPEFEKVNPFYPNRADQQIMQNEIAQNPELQKVIDEAAKKAEDKDLRREKGYANYIEGKKFAALNAHTNYRVYEPSGGTNSSRASYFHKSMGGYHGAKLRNIQNIYNFQLSQGNYKIFDMFNVKYFIQQNQQTGEYQAQPNPNALGNAWLVSEFQVEETPEEEIRALGKEVKITNKGNGTLVVNNEVVTDALVYGAEKIQYVNKGDSMNINIQTTLQTGQASSFVADINGRGNWVPNFTLEMDTTNSFEVLVTQEVVDNFMPRTEAIITPSTYEKVKDKKITGEGTITMTSYAPNELHYAINTSGDQFAVFSEIYYPDGWNAYLDGKQVDIEKTNYLLRGVFLPAGAKELVMKFEVPSFDTVNTVSFVLSLFLLLLIVFFFIKDLKDKKWA</sequence>
<dbReference type="OrthoDB" id="9772884at2"/>
<keyword evidence="1" id="KW-0812">Transmembrane</keyword>
<dbReference type="STRING" id="477690.SAMN05216474_0932"/>
<organism evidence="2 3">
    <name type="scientific">Lishizhenia tianjinensis</name>
    <dbReference type="NCBI Taxonomy" id="477690"/>
    <lineage>
        <taxon>Bacteria</taxon>
        <taxon>Pseudomonadati</taxon>
        <taxon>Bacteroidota</taxon>
        <taxon>Flavobacteriia</taxon>
        <taxon>Flavobacteriales</taxon>
        <taxon>Crocinitomicaceae</taxon>
        <taxon>Lishizhenia</taxon>
    </lineage>
</organism>
<keyword evidence="1" id="KW-1133">Transmembrane helix</keyword>
<feature type="transmembrane region" description="Helical" evidence="1">
    <location>
        <begin position="126"/>
        <end position="147"/>
    </location>
</feature>
<name>A0A1I6YJ63_9FLAO</name>
<feature type="transmembrane region" description="Helical" evidence="1">
    <location>
        <begin position="542"/>
        <end position="560"/>
    </location>
</feature>
<accession>A0A1I6YJ63</accession>
<feature type="transmembrane region" description="Helical" evidence="1">
    <location>
        <begin position="12"/>
        <end position="30"/>
    </location>
</feature>
<dbReference type="AlphaFoldDB" id="A0A1I6YJ63"/>
<evidence type="ECO:0000313" key="2">
    <source>
        <dbReference type="EMBL" id="SFT50398.1"/>
    </source>
</evidence>
<dbReference type="Proteomes" id="UP000236454">
    <property type="component" value="Unassembled WGS sequence"/>
</dbReference>
<dbReference type="EMBL" id="FPAS01000001">
    <property type="protein sequence ID" value="SFT50398.1"/>
    <property type="molecule type" value="Genomic_DNA"/>
</dbReference>
<dbReference type="RefSeq" id="WP_090246887.1">
    <property type="nucleotide sequence ID" value="NZ_FPAS01000001.1"/>
</dbReference>
<feature type="transmembrane region" description="Helical" evidence="1">
    <location>
        <begin position="963"/>
        <end position="983"/>
    </location>
</feature>
<feature type="transmembrane region" description="Helical" evidence="1">
    <location>
        <begin position="373"/>
        <end position="390"/>
    </location>
</feature>
<dbReference type="PANTHER" id="PTHR38454">
    <property type="entry name" value="INTEGRAL MEMBRANE PROTEIN-RELATED"/>
    <property type="match status" value="1"/>
</dbReference>
<dbReference type="InterPro" id="IPR018580">
    <property type="entry name" value="Uncharacterised_YfhO"/>
</dbReference>
<feature type="transmembrane region" description="Helical" evidence="1">
    <location>
        <begin position="345"/>
        <end position="366"/>
    </location>
</feature>
<evidence type="ECO:0000256" key="1">
    <source>
        <dbReference type="SAM" id="Phobius"/>
    </source>
</evidence>
<feature type="transmembrane region" description="Helical" evidence="1">
    <location>
        <begin position="196"/>
        <end position="213"/>
    </location>
</feature>